<dbReference type="InterPro" id="IPR027266">
    <property type="entry name" value="TrmE/GcvT-like"/>
</dbReference>
<dbReference type="EMBL" id="AP019860">
    <property type="protein sequence ID" value="BBM87826.1"/>
    <property type="molecule type" value="Genomic_DNA"/>
</dbReference>
<dbReference type="AlphaFoldDB" id="A0A5S9IUE7"/>
<dbReference type="OrthoDB" id="9796287at2"/>
<dbReference type="InterPro" id="IPR045179">
    <property type="entry name" value="YgfZ/GcvT"/>
</dbReference>
<dbReference type="Pfam" id="PF01571">
    <property type="entry name" value="GCV_T"/>
    <property type="match status" value="1"/>
</dbReference>
<dbReference type="Gene3D" id="3.30.1360.120">
    <property type="entry name" value="Probable tRNA modification gtpase trme, domain 1"/>
    <property type="match status" value="2"/>
</dbReference>
<dbReference type="PANTHER" id="PTHR22602">
    <property type="entry name" value="TRANSFERASE CAF17, MITOCHONDRIAL-RELATED"/>
    <property type="match status" value="1"/>
</dbReference>
<dbReference type="KEGG" id="uam:UABAM_06241"/>
<proteinExistence type="predicted"/>
<feature type="domain" description="GCVT N-terminal" evidence="2">
    <location>
        <begin position="15"/>
        <end position="110"/>
    </location>
</feature>
<evidence type="ECO:0000259" key="2">
    <source>
        <dbReference type="Pfam" id="PF01571"/>
    </source>
</evidence>
<dbReference type="NCBIfam" id="TIGR03317">
    <property type="entry name" value="ygfZ_signature"/>
    <property type="match status" value="1"/>
</dbReference>
<reference evidence="3 4" key="1">
    <citation type="submission" date="2019-08" db="EMBL/GenBank/DDBJ databases">
        <title>Complete genome sequence of Candidatus Uab amorphum.</title>
        <authorList>
            <person name="Shiratori T."/>
            <person name="Suzuki S."/>
            <person name="Kakizawa Y."/>
            <person name="Ishida K."/>
        </authorList>
    </citation>
    <scope>NUCLEOTIDE SEQUENCE [LARGE SCALE GENOMIC DNA]</scope>
    <source>
        <strain evidence="3 4">SRT547</strain>
    </source>
</reference>
<keyword evidence="1" id="KW-0809">Transit peptide</keyword>
<gene>
    <name evidence="3" type="ORF">UABAM_06241</name>
</gene>
<sequence>MSDFAKYLNKTTNTNNAVVYNLQHLCILEVAGKDAISFLQRMTTNNIMAMDESITTIFANDKGRILDSVRVVKFGDKLLLICHDVHNDKLISWIEKYTILDDVTLNKTDNYFLWQVWNHSLPNSDEVKAFHTAEKFVQIVGLQECQQKLVEDFRDAGVQYCDNDVYEHDRVTNAIPIAPNEINDTVNPHEVNLIAYVDFDKGCYVGQEVIARLDTYDKVQKYLYRFSCSAKDITSGLDIYTSEGKKAGSVTSISHLCETSVGLALVRKKFLEEPQFFVGEDQKKITLLTQ</sequence>
<dbReference type="PANTHER" id="PTHR22602:SF0">
    <property type="entry name" value="TRANSFERASE CAF17, MITOCHONDRIAL-RELATED"/>
    <property type="match status" value="1"/>
</dbReference>
<dbReference type="PIRSF" id="PIRSF006487">
    <property type="entry name" value="GcvT"/>
    <property type="match status" value="1"/>
</dbReference>
<evidence type="ECO:0000256" key="1">
    <source>
        <dbReference type="ARBA" id="ARBA00022946"/>
    </source>
</evidence>
<dbReference type="RefSeq" id="WP_151971822.1">
    <property type="nucleotide sequence ID" value="NZ_AP019860.1"/>
</dbReference>
<dbReference type="InterPro" id="IPR006222">
    <property type="entry name" value="GCVT_N"/>
</dbReference>
<organism evidence="3 4">
    <name type="scientific">Uabimicrobium amorphum</name>
    <dbReference type="NCBI Taxonomy" id="2596890"/>
    <lineage>
        <taxon>Bacteria</taxon>
        <taxon>Pseudomonadati</taxon>
        <taxon>Planctomycetota</taxon>
        <taxon>Candidatus Uabimicrobiia</taxon>
        <taxon>Candidatus Uabimicrobiales</taxon>
        <taxon>Candidatus Uabimicrobiaceae</taxon>
        <taxon>Candidatus Uabimicrobium</taxon>
    </lineage>
</organism>
<dbReference type="Proteomes" id="UP000326354">
    <property type="component" value="Chromosome"/>
</dbReference>
<name>A0A5S9IUE7_UABAM</name>
<keyword evidence="4" id="KW-1185">Reference proteome</keyword>
<evidence type="ECO:0000313" key="4">
    <source>
        <dbReference type="Proteomes" id="UP000326354"/>
    </source>
</evidence>
<dbReference type="GO" id="GO:0016226">
    <property type="term" value="P:iron-sulfur cluster assembly"/>
    <property type="evidence" value="ECO:0007669"/>
    <property type="project" value="TreeGrafter"/>
</dbReference>
<evidence type="ECO:0000313" key="3">
    <source>
        <dbReference type="EMBL" id="BBM87826.1"/>
    </source>
</evidence>
<protein>
    <submittedName>
        <fullName evidence="3">Folate-binding protein YgfZ</fullName>
    </submittedName>
</protein>
<dbReference type="SUPFAM" id="SSF103025">
    <property type="entry name" value="Folate-binding domain"/>
    <property type="match status" value="1"/>
</dbReference>
<accession>A0A5S9IUE7</accession>
<dbReference type="InterPro" id="IPR017703">
    <property type="entry name" value="YgfZ/GCV_T_CS"/>
</dbReference>